<accession>A0A3N1URF1</accession>
<proteinExistence type="predicted"/>
<dbReference type="GO" id="GO:0016887">
    <property type="term" value="F:ATP hydrolysis activity"/>
    <property type="evidence" value="ECO:0007669"/>
    <property type="project" value="InterPro"/>
</dbReference>
<dbReference type="Proteomes" id="UP000276223">
    <property type="component" value="Unassembled WGS sequence"/>
</dbReference>
<evidence type="ECO:0000259" key="1">
    <source>
        <dbReference type="SMART" id="SM00382"/>
    </source>
</evidence>
<comment type="caution">
    <text evidence="2">The sequence shown here is derived from an EMBL/GenBank/DDBJ whole genome shotgun (WGS) entry which is preliminary data.</text>
</comment>
<protein>
    <submittedName>
        <fullName evidence="2">MoxR-like ATPase</fullName>
    </submittedName>
</protein>
<dbReference type="EMBL" id="RJVA01000013">
    <property type="protein sequence ID" value="ROQ91147.1"/>
    <property type="molecule type" value="Genomic_DNA"/>
</dbReference>
<name>A0A3N1URF1_9BACT</name>
<gene>
    <name evidence="2" type="ORF">EDC27_2431</name>
</gene>
<dbReference type="Gene3D" id="3.40.50.300">
    <property type="entry name" value="P-loop containing nucleotide triphosphate hydrolases"/>
    <property type="match status" value="1"/>
</dbReference>
<dbReference type="SMART" id="SM00382">
    <property type="entry name" value="AAA"/>
    <property type="match status" value="1"/>
</dbReference>
<dbReference type="AlphaFoldDB" id="A0A3N1URF1"/>
<dbReference type="Pfam" id="PF07728">
    <property type="entry name" value="AAA_5"/>
    <property type="match status" value="1"/>
</dbReference>
<evidence type="ECO:0000313" key="2">
    <source>
        <dbReference type="EMBL" id="ROQ91147.1"/>
    </source>
</evidence>
<dbReference type="PANTHER" id="PTHR42759:SF1">
    <property type="entry name" value="MAGNESIUM-CHELATASE SUBUNIT CHLD"/>
    <property type="match status" value="1"/>
</dbReference>
<organism evidence="2 3">
    <name type="scientific">Desulfosoma caldarium</name>
    <dbReference type="NCBI Taxonomy" id="610254"/>
    <lineage>
        <taxon>Bacteria</taxon>
        <taxon>Pseudomonadati</taxon>
        <taxon>Thermodesulfobacteriota</taxon>
        <taxon>Syntrophobacteria</taxon>
        <taxon>Syntrophobacterales</taxon>
        <taxon>Syntrophobacteraceae</taxon>
        <taxon>Desulfosoma</taxon>
    </lineage>
</organism>
<dbReference type="SUPFAM" id="SSF52540">
    <property type="entry name" value="P-loop containing nucleoside triphosphate hydrolases"/>
    <property type="match status" value="1"/>
</dbReference>
<keyword evidence="3" id="KW-1185">Reference proteome</keyword>
<dbReference type="RefSeq" id="WP_245994515.1">
    <property type="nucleotide sequence ID" value="NZ_RJVA01000013.1"/>
</dbReference>
<dbReference type="InterPro" id="IPR003593">
    <property type="entry name" value="AAA+_ATPase"/>
</dbReference>
<dbReference type="InterPro" id="IPR027417">
    <property type="entry name" value="P-loop_NTPase"/>
</dbReference>
<evidence type="ECO:0000313" key="3">
    <source>
        <dbReference type="Proteomes" id="UP000276223"/>
    </source>
</evidence>
<dbReference type="PANTHER" id="PTHR42759">
    <property type="entry name" value="MOXR FAMILY PROTEIN"/>
    <property type="match status" value="1"/>
</dbReference>
<dbReference type="InterPro" id="IPR050764">
    <property type="entry name" value="CbbQ/NirQ/NorQ/GpvN"/>
</dbReference>
<feature type="domain" description="AAA+ ATPase" evidence="1">
    <location>
        <begin position="34"/>
        <end position="196"/>
    </location>
</feature>
<sequence>MHKSSASMSLRFEGTDRYYLNPELREIVNIAIAMEKPLLLTGEAGTGKTQLAFEIARALQLRMEEARCKSTFKGEELCYVYDTVLRLNDSRFGSGDTGRDVNNIWDYIRFGPIGRAFTCEDRRVLLLDEIDKTDSDTQDNLLDVLEDGAFIIREINHKIRAKKRPIIIITSNAKRELSDPFLRRCFCHYIPFPGPEEMIKIVRLHYPDIPDAFLRASLETFYRLREEGFEKPPATAELLDWIGAMRASGVRGPGAGKDVAHIGTLLKRTQDILKFKGVRKSLRF</sequence>
<dbReference type="InterPro" id="IPR011704">
    <property type="entry name" value="ATPase_dyneun-rel_AAA"/>
</dbReference>
<reference evidence="2 3" key="1">
    <citation type="submission" date="2018-11" db="EMBL/GenBank/DDBJ databases">
        <title>Genomic Encyclopedia of Type Strains, Phase IV (KMG-IV): sequencing the most valuable type-strain genomes for metagenomic binning, comparative biology and taxonomic classification.</title>
        <authorList>
            <person name="Goeker M."/>
        </authorList>
    </citation>
    <scope>NUCLEOTIDE SEQUENCE [LARGE SCALE GENOMIC DNA]</scope>
    <source>
        <strain evidence="2 3">DSM 22027</strain>
    </source>
</reference>
<dbReference type="GO" id="GO:0005524">
    <property type="term" value="F:ATP binding"/>
    <property type="evidence" value="ECO:0007669"/>
    <property type="project" value="InterPro"/>
</dbReference>